<evidence type="ECO:0000313" key="3">
    <source>
        <dbReference type="EMBL" id="MCA6067599.1"/>
    </source>
</evidence>
<feature type="chain" id="PRO_5046426674" evidence="1">
    <location>
        <begin position="22"/>
        <end position="331"/>
    </location>
</feature>
<dbReference type="Pfam" id="PF03572">
    <property type="entry name" value="Peptidase_S41"/>
    <property type="match status" value="1"/>
</dbReference>
<keyword evidence="4" id="KW-1185">Reference proteome</keyword>
<comment type="caution">
    <text evidence="3">The sequence shown here is derived from an EMBL/GenBank/DDBJ whole genome shotgun (WGS) entry which is preliminary data.</text>
</comment>
<feature type="signal peptide" evidence="1">
    <location>
        <begin position="1"/>
        <end position="21"/>
    </location>
</feature>
<sequence>MKKISLILSLITTLSSTIISAQSDSVKTYITDALTIMKDKSVNKSKVNWDKIYSKTLAEASKAKTIRETFPILKNALVSLEDSHSNFYPSEVVKEYTLGYKATGQEFPVIKSELLENKYAYISLPDIGSFNNDDWNLYINTFYTKVNELQKHNPKGWIIDLRDNFGGMLYPMYASIAPFLDHKNVVGTKDSQGKIEYFNYKNGKFYEGSKATQQFKITQKEPKPTGKPIAVLINKVTGSSGEFITAAFVGQQNAKLIGVNTQGLTSANQEYKLSDGSFLVLTIGNIVDRNGKEYDKIGEGIAPNIVIENSSDKKKIDEVYFKKAFEYINSK</sequence>
<dbReference type="SUPFAM" id="SSF52096">
    <property type="entry name" value="ClpP/crotonase"/>
    <property type="match status" value="1"/>
</dbReference>
<dbReference type="Gene3D" id="3.90.226.10">
    <property type="entry name" value="2-enoyl-CoA Hydratase, Chain A, domain 1"/>
    <property type="match status" value="1"/>
</dbReference>
<evidence type="ECO:0000313" key="4">
    <source>
        <dbReference type="Proteomes" id="UP000618240"/>
    </source>
</evidence>
<name>A0ABS8A0T4_9FLAO</name>
<keyword evidence="1" id="KW-0732">Signal</keyword>
<protein>
    <submittedName>
        <fullName evidence="3">S41 family peptidase</fullName>
    </submittedName>
</protein>
<accession>A0ABS8A0T4</accession>
<evidence type="ECO:0000256" key="1">
    <source>
        <dbReference type="SAM" id="SignalP"/>
    </source>
</evidence>
<dbReference type="CDD" id="cd06567">
    <property type="entry name" value="Peptidase_S41"/>
    <property type="match status" value="1"/>
</dbReference>
<dbReference type="RefSeq" id="WP_225688423.1">
    <property type="nucleotide sequence ID" value="NZ_JAERSE020000003.1"/>
</dbReference>
<dbReference type="SMART" id="SM00245">
    <property type="entry name" value="TSPc"/>
    <property type="match status" value="1"/>
</dbReference>
<dbReference type="InterPro" id="IPR029045">
    <property type="entry name" value="ClpP/crotonase-like_dom_sf"/>
</dbReference>
<dbReference type="EMBL" id="JAERSE020000003">
    <property type="protein sequence ID" value="MCA6067599.1"/>
    <property type="molecule type" value="Genomic_DNA"/>
</dbReference>
<dbReference type="Gene3D" id="3.30.750.44">
    <property type="match status" value="1"/>
</dbReference>
<organism evidence="3 4">
    <name type="scientific">Chryseobacterium tagetis</name>
    <dbReference type="NCBI Taxonomy" id="2801334"/>
    <lineage>
        <taxon>Bacteria</taxon>
        <taxon>Pseudomonadati</taxon>
        <taxon>Bacteroidota</taxon>
        <taxon>Flavobacteriia</taxon>
        <taxon>Flavobacteriales</taxon>
        <taxon>Weeksellaceae</taxon>
        <taxon>Chryseobacterium group</taxon>
        <taxon>Chryseobacterium</taxon>
    </lineage>
</organism>
<evidence type="ECO:0000259" key="2">
    <source>
        <dbReference type="SMART" id="SM00245"/>
    </source>
</evidence>
<reference evidence="3 4" key="1">
    <citation type="submission" date="2021-09" db="EMBL/GenBank/DDBJ databases">
        <title>Genome sequencing and assembly of Chryseobacterium sp. RG1.</title>
        <authorList>
            <person name="Chhetri G."/>
        </authorList>
    </citation>
    <scope>NUCLEOTIDE SEQUENCE [LARGE SCALE GENOMIC DNA]</scope>
    <source>
        <strain evidence="3 4">RG1</strain>
    </source>
</reference>
<dbReference type="Proteomes" id="UP000618240">
    <property type="component" value="Unassembled WGS sequence"/>
</dbReference>
<dbReference type="PANTHER" id="PTHR32060:SF30">
    <property type="entry name" value="CARBOXY-TERMINAL PROCESSING PROTEASE CTPA"/>
    <property type="match status" value="1"/>
</dbReference>
<dbReference type="PANTHER" id="PTHR32060">
    <property type="entry name" value="TAIL-SPECIFIC PROTEASE"/>
    <property type="match status" value="1"/>
</dbReference>
<dbReference type="InterPro" id="IPR005151">
    <property type="entry name" value="Tail-specific_protease"/>
</dbReference>
<gene>
    <name evidence="3" type="ORF">JI747_010455</name>
</gene>
<proteinExistence type="predicted"/>
<feature type="domain" description="Tail specific protease" evidence="2">
    <location>
        <begin position="85"/>
        <end position="308"/>
    </location>
</feature>